<feature type="signal peptide" evidence="1">
    <location>
        <begin position="1"/>
        <end position="26"/>
    </location>
</feature>
<evidence type="ECO:0000256" key="1">
    <source>
        <dbReference type="SAM" id="SignalP"/>
    </source>
</evidence>
<keyword evidence="3" id="KW-1185">Reference proteome</keyword>
<dbReference type="EMBL" id="ML178827">
    <property type="protein sequence ID" value="TFL00780.1"/>
    <property type="molecule type" value="Genomic_DNA"/>
</dbReference>
<name>A0A5C3QI17_9AGAR</name>
<protein>
    <submittedName>
        <fullName evidence="2">Uncharacterized protein</fullName>
    </submittedName>
</protein>
<evidence type="ECO:0000313" key="2">
    <source>
        <dbReference type="EMBL" id="TFL00780.1"/>
    </source>
</evidence>
<feature type="chain" id="PRO_5023115731" evidence="1">
    <location>
        <begin position="27"/>
        <end position="100"/>
    </location>
</feature>
<dbReference type="AlphaFoldDB" id="A0A5C3QI17"/>
<sequence length="100" mass="10848">MQGWKLPFPPNLPLALSLLPLPLALAEIHSPILPARNKSIASPPFFILIYVDPQFLKSHTAASDPVLECGRMLDPDERLRWRLSGVRRVGAGVGDGGGRG</sequence>
<reference evidence="2 3" key="1">
    <citation type="journal article" date="2019" name="Nat. Ecol. Evol.">
        <title>Megaphylogeny resolves global patterns of mushroom evolution.</title>
        <authorList>
            <person name="Varga T."/>
            <person name="Krizsan K."/>
            <person name="Foldi C."/>
            <person name="Dima B."/>
            <person name="Sanchez-Garcia M."/>
            <person name="Sanchez-Ramirez S."/>
            <person name="Szollosi G.J."/>
            <person name="Szarkandi J.G."/>
            <person name="Papp V."/>
            <person name="Albert L."/>
            <person name="Andreopoulos W."/>
            <person name="Angelini C."/>
            <person name="Antonin V."/>
            <person name="Barry K.W."/>
            <person name="Bougher N.L."/>
            <person name="Buchanan P."/>
            <person name="Buyck B."/>
            <person name="Bense V."/>
            <person name="Catcheside P."/>
            <person name="Chovatia M."/>
            <person name="Cooper J."/>
            <person name="Damon W."/>
            <person name="Desjardin D."/>
            <person name="Finy P."/>
            <person name="Geml J."/>
            <person name="Haridas S."/>
            <person name="Hughes K."/>
            <person name="Justo A."/>
            <person name="Karasinski D."/>
            <person name="Kautmanova I."/>
            <person name="Kiss B."/>
            <person name="Kocsube S."/>
            <person name="Kotiranta H."/>
            <person name="LaButti K.M."/>
            <person name="Lechner B.E."/>
            <person name="Liimatainen K."/>
            <person name="Lipzen A."/>
            <person name="Lukacs Z."/>
            <person name="Mihaltcheva S."/>
            <person name="Morgado L.N."/>
            <person name="Niskanen T."/>
            <person name="Noordeloos M.E."/>
            <person name="Ohm R.A."/>
            <person name="Ortiz-Santana B."/>
            <person name="Ovrebo C."/>
            <person name="Racz N."/>
            <person name="Riley R."/>
            <person name="Savchenko A."/>
            <person name="Shiryaev A."/>
            <person name="Soop K."/>
            <person name="Spirin V."/>
            <person name="Szebenyi C."/>
            <person name="Tomsovsky M."/>
            <person name="Tulloss R.E."/>
            <person name="Uehling J."/>
            <person name="Grigoriev I.V."/>
            <person name="Vagvolgyi C."/>
            <person name="Papp T."/>
            <person name="Martin F.M."/>
            <person name="Miettinen O."/>
            <person name="Hibbett D.S."/>
            <person name="Nagy L.G."/>
        </authorList>
    </citation>
    <scope>NUCLEOTIDE SEQUENCE [LARGE SCALE GENOMIC DNA]</scope>
    <source>
        <strain evidence="2 3">CBS 309.79</strain>
    </source>
</reference>
<proteinExistence type="predicted"/>
<organism evidence="2 3">
    <name type="scientific">Pterulicium gracile</name>
    <dbReference type="NCBI Taxonomy" id="1884261"/>
    <lineage>
        <taxon>Eukaryota</taxon>
        <taxon>Fungi</taxon>
        <taxon>Dikarya</taxon>
        <taxon>Basidiomycota</taxon>
        <taxon>Agaricomycotina</taxon>
        <taxon>Agaricomycetes</taxon>
        <taxon>Agaricomycetidae</taxon>
        <taxon>Agaricales</taxon>
        <taxon>Pleurotineae</taxon>
        <taxon>Pterulaceae</taxon>
        <taxon>Pterulicium</taxon>
    </lineage>
</organism>
<gene>
    <name evidence="2" type="ORF">BDV98DRAFT_568696</name>
</gene>
<evidence type="ECO:0000313" key="3">
    <source>
        <dbReference type="Proteomes" id="UP000305067"/>
    </source>
</evidence>
<accession>A0A5C3QI17</accession>
<keyword evidence="1" id="KW-0732">Signal</keyword>
<dbReference type="Proteomes" id="UP000305067">
    <property type="component" value="Unassembled WGS sequence"/>
</dbReference>